<proteinExistence type="predicted"/>
<keyword evidence="2" id="KW-0863">Zinc-finger</keyword>
<dbReference type="AlphaFoldDB" id="A0A8J6E9F1"/>
<accession>A0A8J6E9F1</accession>
<dbReference type="Pfam" id="PF01485">
    <property type="entry name" value="IBR"/>
    <property type="match status" value="1"/>
</dbReference>
<dbReference type="SUPFAM" id="SSF57850">
    <property type="entry name" value="RING/U-box"/>
    <property type="match status" value="1"/>
</dbReference>
<keyword evidence="3" id="KW-0833">Ubl conjugation pathway</keyword>
<reference evidence="7" key="1">
    <citation type="submission" date="2021-05" db="EMBL/GenBank/DDBJ databases">
        <title>A free-living protist that lacks canonical eukaryotic 1 DNA replication and segregation systems.</title>
        <authorList>
            <person name="Salas-Leiva D.E."/>
            <person name="Tromer E.C."/>
            <person name="Curtis B.A."/>
            <person name="Jerlstrom-Hultqvist J."/>
            <person name="Kolisko M."/>
            <person name="Yi Z."/>
            <person name="Salas-Leiva J.S."/>
            <person name="Gallot-Lavallee L."/>
            <person name="Kops G.J.P.L."/>
            <person name="Archibald J.M."/>
            <person name="Simpson A.G.B."/>
            <person name="Roger A.J."/>
        </authorList>
    </citation>
    <scope>NUCLEOTIDE SEQUENCE</scope>
    <source>
        <strain evidence="7">BICM</strain>
    </source>
</reference>
<dbReference type="InterPro" id="IPR002867">
    <property type="entry name" value="IBR_dom"/>
</dbReference>
<evidence type="ECO:0000313" key="7">
    <source>
        <dbReference type="EMBL" id="KAG9393250.1"/>
    </source>
</evidence>
<evidence type="ECO:0000256" key="1">
    <source>
        <dbReference type="ARBA" id="ARBA00022723"/>
    </source>
</evidence>
<dbReference type="EMBL" id="JAHDYR010000025">
    <property type="protein sequence ID" value="KAG9393250.1"/>
    <property type="molecule type" value="Genomic_DNA"/>
</dbReference>
<gene>
    <name evidence="7" type="ORF">J8273_3383</name>
</gene>
<comment type="caution">
    <text evidence="7">The sequence shown here is derived from an EMBL/GenBank/DDBJ whole genome shotgun (WGS) entry which is preliminary data.</text>
</comment>
<protein>
    <recommendedName>
        <fullName evidence="6">IBR domain-containing protein</fullName>
    </recommendedName>
</protein>
<sequence length="250" mass="27494">MSEDPSGRTHPRPAAGPARAPQPAHGRRRARPFPADSQGVQDALRTVLEVDDTRRRFAFHVFGGQLPPPDSIRVTLHDFHRVLADCEGGLHIPDLPDPDAMAGAVSDSTRTREIKSLIEQNRTLMECKLVTLGGGAVKNVPVLRRCPWCGEIATREGDLDNCKISTCVCGNDFCHNCLVRIGSHAEHVAHYGGECEMAPRQRIPLPAGFDLQQIITCPFCHRSVIIRETDVTGMCRVCGNEFIVTGRVYI</sequence>
<feature type="domain" description="IBR" evidence="6">
    <location>
        <begin position="138"/>
        <end position="180"/>
    </location>
</feature>
<dbReference type="GO" id="GO:0008270">
    <property type="term" value="F:zinc ion binding"/>
    <property type="evidence" value="ECO:0007669"/>
    <property type="project" value="UniProtKB-KW"/>
</dbReference>
<organism evidence="7 8">
    <name type="scientific">Carpediemonas membranifera</name>
    <dbReference type="NCBI Taxonomy" id="201153"/>
    <lineage>
        <taxon>Eukaryota</taxon>
        <taxon>Metamonada</taxon>
        <taxon>Carpediemonas-like organisms</taxon>
        <taxon>Carpediemonas</taxon>
    </lineage>
</organism>
<evidence type="ECO:0000256" key="4">
    <source>
        <dbReference type="ARBA" id="ARBA00022833"/>
    </source>
</evidence>
<keyword evidence="4" id="KW-0862">Zinc</keyword>
<keyword evidence="1" id="KW-0479">Metal-binding</keyword>
<feature type="compositionally biased region" description="Low complexity" evidence="5">
    <location>
        <begin position="12"/>
        <end position="24"/>
    </location>
</feature>
<evidence type="ECO:0000313" key="8">
    <source>
        <dbReference type="Proteomes" id="UP000717585"/>
    </source>
</evidence>
<name>A0A8J6E9F1_9EUKA</name>
<keyword evidence="8" id="KW-1185">Reference proteome</keyword>
<evidence type="ECO:0000256" key="3">
    <source>
        <dbReference type="ARBA" id="ARBA00022786"/>
    </source>
</evidence>
<evidence type="ECO:0000256" key="5">
    <source>
        <dbReference type="SAM" id="MobiDB-lite"/>
    </source>
</evidence>
<dbReference type="Proteomes" id="UP000717585">
    <property type="component" value="Unassembled WGS sequence"/>
</dbReference>
<evidence type="ECO:0000259" key="6">
    <source>
        <dbReference type="Pfam" id="PF01485"/>
    </source>
</evidence>
<evidence type="ECO:0000256" key="2">
    <source>
        <dbReference type="ARBA" id="ARBA00022771"/>
    </source>
</evidence>
<feature type="region of interest" description="Disordered" evidence="5">
    <location>
        <begin position="1"/>
        <end position="39"/>
    </location>
</feature>